<feature type="region of interest" description="Disordered" evidence="1">
    <location>
        <begin position="1"/>
        <end position="91"/>
    </location>
</feature>
<feature type="compositionally biased region" description="Low complexity" evidence="1">
    <location>
        <begin position="19"/>
        <end position="28"/>
    </location>
</feature>
<comment type="caution">
    <text evidence="2">The sequence shown here is derived from an EMBL/GenBank/DDBJ whole genome shotgun (WGS) entry which is preliminary data.</text>
</comment>
<feature type="region of interest" description="Disordered" evidence="1">
    <location>
        <begin position="465"/>
        <end position="487"/>
    </location>
</feature>
<evidence type="ECO:0000313" key="2">
    <source>
        <dbReference type="EMBL" id="KAJ4458269.1"/>
    </source>
</evidence>
<evidence type="ECO:0000313" key="3">
    <source>
        <dbReference type="Proteomes" id="UP001141327"/>
    </source>
</evidence>
<sequence length="487" mass="53445">MEGPPILASITPSHAVYSTGATATEAAPTPAPPRGRGRRWDYRHRDDDWHPGDIPPRHAFGGPNVHVCAGGPPEPKADDPPGGAPNSSYQPMERPRELVEMQVRQSQKAASLLPLGLTDPQPAAPREPARIPVGDGPVREEREDMTETKYAPGGGIFFPDPKAHPGVHAWIMAHGKNLLAHCYMRASPPTDGDVAGVQKWLTKSESLSGWLCPQKMNLDAPAFYNTQTVTAPVVFYSSLDNPLVPSEYFLARASTIKQAEKECARLCLQYLYSNHTPDRPSFFFSDGMRKLGAELFPTELEPLRQFTKSAPRGLPAPLLALNAAPSRPGPPRLDFDKLLLLCPRCEGVVSWARYLKVIRLNGRPVLALRHDAVHSGDVEIKTNPCSNTSEVVCARLRHCDGRLANLRYTLPRQGVSHDEQPRQTCLLDPAVQARDGAAQHVSQGAILDHLTALCGDRMEDLRLATPEEVKKLPPKDPYTSRRHGAEN</sequence>
<keyword evidence="3" id="KW-1185">Reference proteome</keyword>
<reference evidence="2" key="1">
    <citation type="journal article" date="2022" name="bioRxiv">
        <title>Genomics of Preaxostyla Flagellates Illuminates Evolutionary Transitions and the Path Towards Mitochondrial Loss.</title>
        <authorList>
            <person name="Novak L.V.F."/>
            <person name="Treitli S.C."/>
            <person name="Pyrih J."/>
            <person name="Halakuc P."/>
            <person name="Pipaliya S.V."/>
            <person name="Vacek V."/>
            <person name="Brzon O."/>
            <person name="Soukal P."/>
            <person name="Eme L."/>
            <person name="Dacks J.B."/>
            <person name="Karnkowska A."/>
            <person name="Elias M."/>
            <person name="Hampl V."/>
        </authorList>
    </citation>
    <scope>NUCLEOTIDE SEQUENCE</scope>
    <source>
        <strain evidence="2">RCP-MX</strain>
    </source>
</reference>
<protein>
    <submittedName>
        <fullName evidence="2">Uncharacterized protein</fullName>
    </submittedName>
</protein>
<accession>A0ABQ8ULQ1</accession>
<feature type="compositionally biased region" description="Basic and acidic residues" evidence="1">
    <location>
        <begin position="465"/>
        <end position="474"/>
    </location>
</feature>
<organism evidence="2 3">
    <name type="scientific">Paratrimastix pyriformis</name>
    <dbReference type="NCBI Taxonomy" id="342808"/>
    <lineage>
        <taxon>Eukaryota</taxon>
        <taxon>Metamonada</taxon>
        <taxon>Preaxostyla</taxon>
        <taxon>Paratrimastigidae</taxon>
        <taxon>Paratrimastix</taxon>
    </lineage>
</organism>
<proteinExistence type="predicted"/>
<dbReference type="EMBL" id="JAPMOS010000032">
    <property type="protein sequence ID" value="KAJ4458269.1"/>
    <property type="molecule type" value="Genomic_DNA"/>
</dbReference>
<feature type="compositionally biased region" description="Basic and acidic residues" evidence="1">
    <location>
        <begin position="38"/>
        <end position="51"/>
    </location>
</feature>
<name>A0ABQ8ULQ1_9EUKA</name>
<feature type="region of interest" description="Disordered" evidence="1">
    <location>
        <begin position="115"/>
        <end position="141"/>
    </location>
</feature>
<evidence type="ECO:0000256" key="1">
    <source>
        <dbReference type="SAM" id="MobiDB-lite"/>
    </source>
</evidence>
<dbReference type="Proteomes" id="UP001141327">
    <property type="component" value="Unassembled WGS sequence"/>
</dbReference>
<gene>
    <name evidence="2" type="ORF">PAPYR_6090</name>
</gene>